<keyword evidence="3" id="KW-0238">DNA-binding</keyword>
<dbReference type="Gene3D" id="3.30.730.10">
    <property type="entry name" value="AP2/ERF domain"/>
    <property type="match status" value="1"/>
</dbReference>
<feature type="region of interest" description="Disordered" evidence="8">
    <location>
        <begin position="1"/>
        <end position="44"/>
    </location>
</feature>
<dbReference type="InterPro" id="IPR016177">
    <property type="entry name" value="DNA-bd_dom_sf"/>
</dbReference>
<evidence type="ECO:0000256" key="8">
    <source>
        <dbReference type="SAM" id="MobiDB-lite"/>
    </source>
</evidence>
<dbReference type="PANTHER" id="PTHR31839">
    <property type="entry name" value="DEHYDRATION-RESPONSIVE ELEMENT-BINDING PROTEIN 1D"/>
    <property type="match status" value="1"/>
</dbReference>
<dbReference type="AlphaFoldDB" id="A0A8T0HI67"/>
<name>A0A8T0HI67_CERPU</name>
<evidence type="ECO:0000256" key="1">
    <source>
        <dbReference type="ARBA" id="ARBA00004123"/>
    </source>
</evidence>
<dbReference type="GO" id="GO:0003677">
    <property type="term" value="F:DNA binding"/>
    <property type="evidence" value="ECO:0007669"/>
    <property type="project" value="UniProtKB-KW"/>
</dbReference>
<keyword evidence="4" id="KW-0010">Activator</keyword>
<evidence type="ECO:0000259" key="9">
    <source>
        <dbReference type="PROSITE" id="PS51032"/>
    </source>
</evidence>
<dbReference type="InterPro" id="IPR001471">
    <property type="entry name" value="AP2/ERF_dom"/>
</dbReference>
<dbReference type="PANTHER" id="PTHR31839:SF2">
    <property type="entry name" value="DEHYDRATION-RESPONSIVE ELEMENT-BINDING PROTEIN 1D"/>
    <property type="match status" value="1"/>
</dbReference>
<dbReference type="PROSITE" id="PS51032">
    <property type="entry name" value="AP2_ERF"/>
    <property type="match status" value="1"/>
</dbReference>
<protein>
    <recommendedName>
        <fullName evidence="9">AP2/ERF domain-containing protein</fullName>
    </recommendedName>
</protein>
<feature type="compositionally biased region" description="Basic and acidic residues" evidence="8">
    <location>
        <begin position="1"/>
        <end position="12"/>
    </location>
</feature>
<dbReference type="InterPro" id="IPR045277">
    <property type="entry name" value="DRE1A-I"/>
</dbReference>
<comment type="caution">
    <text evidence="10">The sequence shown here is derived from an EMBL/GenBank/DDBJ whole genome shotgun (WGS) entry which is preliminary data.</text>
</comment>
<dbReference type="SUPFAM" id="SSF54171">
    <property type="entry name" value="DNA-binding domain"/>
    <property type="match status" value="1"/>
</dbReference>
<dbReference type="InterPro" id="IPR036955">
    <property type="entry name" value="AP2/ERF_dom_sf"/>
</dbReference>
<feature type="domain" description="AP2/ERF" evidence="9">
    <location>
        <begin position="41"/>
        <end position="102"/>
    </location>
</feature>
<evidence type="ECO:0000313" key="11">
    <source>
        <dbReference type="Proteomes" id="UP000822688"/>
    </source>
</evidence>
<accession>A0A8T0HI67</accession>
<gene>
    <name evidence="10" type="ORF">KC19_6G180700</name>
</gene>
<proteinExistence type="inferred from homology"/>
<dbReference type="GO" id="GO:0005634">
    <property type="term" value="C:nucleus"/>
    <property type="evidence" value="ECO:0007669"/>
    <property type="project" value="UniProtKB-SubCell"/>
</dbReference>
<reference evidence="10 11" key="1">
    <citation type="submission" date="2020-06" db="EMBL/GenBank/DDBJ databases">
        <title>WGS assembly of Ceratodon purpureus strain R40.</title>
        <authorList>
            <person name="Carey S.B."/>
            <person name="Jenkins J."/>
            <person name="Shu S."/>
            <person name="Lovell J.T."/>
            <person name="Sreedasyam A."/>
            <person name="Maumus F."/>
            <person name="Tiley G.P."/>
            <person name="Fernandez-Pozo N."/>
            <person name="Barry K."/>
            <person name="Chen C."/>
            <person name="Wang M."/>
            <person name="Lipzen A."/>
            <person name="Daum C."/>
            <person name="Saski C.A."/>
            <person name="Payton A.C."/>
            <person name="Mcbreen J.C."/>
            <person name="Conrad R.E."/>
            <person name="Kollar L.M."/>
            <person name="Olsson S."/>
            <person name="Huttunen S."/>
            <person name="Landis J.B."/>
            <person name="Wickett N.J."/>
            <person name="Johnson M.G."/>
            <person name="Rensing S.A."/>
            <person name="Grimwood J."/>
            <person name="Schmutz J."/>
            <person name="Mcdaniel S.F."/>
        </authorList>
    </citation>
    <scope>NUCLEOTIDE SEQUENCE [LARGE SCALE GENOMIC DNA]</scope>
    <source>
        <strain evidence="10 11">R40</strain>
    </source>
</reference>
<keyword evidence="11" id="KW-1185">Reference proteome</keyword>
<evidence type="ECO:0000256" key="5">
    <source>
        <dbReference type="ARBA" id="ARBA00023163"/>
    </source>
</evidence>
<evidence type="ECO:0000256" key="6">
    <source>
        <dbReference type="ARBA" id="ARBA00023242"/>
    </source>
</evidence>
<organism evidence="10 11">
    <name type="scientific">Ceratodon purpureus</name>
    <name type="common">Fire moss</name>
    <name type="synonym">Dicranum purpureum</name>
    <dbReference type="NCBI Taxonomy" id="3225"/>
    <lineage>
        <taxon>Eukaryota</taxon>
        <taxon>Viridiplantae</taxon>
        <taxon>Streptophyta</taxon>
        <taxon>Embryophyta</taxon>
        <taxon>Bryophyta</taxon>
        <taxon>Bryophytina</taxon>
        <taxon>Bryopsida</taxon>
        <taxon>Dicranidae</taxon>
        <taxon>Pseudoditrichales</taxon>
        <taxon>Ditrichaceae</taxon>
        <taxon>Ceratodon</taxon>
    </lineage>
</organism>
<evidence type="ECO:0000256" key="3">
    <source>
        <dbReference type="ARBA" id="ARBA00023125"/>
    </source>
</evidence>
<evidence type="ECO:0000256" key="7">
    <source>
        <dbReference type="ARBA" id="ARBA00024343"/>
    </source>
</evidence>
<comment type="similarity">
    <text evidence="7">Belongs to the AP2/ERF transcription factor family. ERF subfamily.</text>
</comment>
<dbReference type="Proteomes" id="UP000822688">
    <property type="component" value="Chromosome 6"/>
</dbReference>
<evidence type="ECO:0000256" key="2">
    <source>
        <dbReference type="ARBA" id="ARBA00023015"/>
    </source>
</evidence>
<dbReference type="EMBL" id="CM026427">
    <property type="protein sequence ID" value="KAG0570687.1"/>
    <property type="molecule type" value="Genomic_DNA"/>
</dbReference>
<dbReference type="GO" id="GO:0003700">
    <property type="term" value="F:DNA-binding transcription factor activity"/>
    <property type="evidence" value="ECO:0007669"/>
    <property type="project" value="InterPro"/>
</dbReference>
<keyword evidence="6" id="KW-0539">Nucleus</keyword>
<evidence type="ECO:0000313" key="10">
    <source>
        <dbReference type="EMBL" id="KAG0570687.1"/>
    </source>
</evidence>
<sequence length="170" mass="19193">MSSPFHDAEFHAHGSNIPSGLPRDQVQAETLEQDDDSTGSREGGVRFRENLGKYVVEYRPPRFKWKLWMGTYRTVEEARRACDCARFYAGQNNDGYYYRDSPALFGELGPLAQPFTSVSKDVKDKAFNVQLKKRAKQVIKKVRDAEGAGQSVHSTVSQFSGTQEMQPPLI</sequence>
<keyword evidence="5" id="KW-0804">Transcription</keyword>
<evidence type="ECO:0000256" key="4">
    <source>
        <dbReference type="ARBA" id="ARBA00023159"/>
    </source>
</evidence>
<comment type="subcellular location">
    <subcellularLocation>
        <location evidence="1">Nucleus</location>
    </subcellularLocation>
</comment>
<keyword evidence="2" id="KW-0805">Transcription regulation</keyword>